<gene>
    <name evidence="1" type="ORF">PU630_12240</name>
</gene>
<name>A0ABY8BV09_9MICO</name>
<dbReference type="Proteomes" id="UP001214553">
    <property type="component" value="Chromosome"/>
</dbReference>
<organism evidence="1 2">
    <name type="scientific">Microbacterium horticulturae</name>
    <dbReference type="NCBI Taxonomy" id="3028316"/>
    <lineage>
        <taxon>Bacteria</taxon>
        <taxon>Bacillati</taxon>
        <taxon>Actinomycetota</taxon>
        <taxon>Actinomycetes</taxon>
        <taxon>Micrococcales</taxon>
        <taxon>Microbacteriaceae</taxon>
        <taxon>Microbacterium</taxon>
    </lineage>
</organism>
<dbReference type="RefSeq" id="WP_275277341.1">
    <property type="nucleotide sequence ID" value="NZ_CP119108.1"/>
</dbReference>
<dbReference type="GO" id="GO:0003677">
    <property type="term" value="F:DNA binding"/>
    <property type="evidence" value="ECO:0007669"/>
    <property type="project" value="UniProtKB-KW"/>
</dbReference>
<sequence>MDLQRLRSHRLRSHRLTAPAASVADAAAHMLAVQAQDFWGGRWALASRTRRDPTVRDVDAVFDDGSLVRSWTMRGTLHLIPAADLRWVLAATGERQWRQAASVRRAIGLDDAEIDRAETLLRAALAGGGRLTRAEAFDVLAAGGIDPGGGRGLQVLFALSVRGAIVQGPVVHRTAGVTREQYLVLMEEWVGDAAAPADPVAELFARYIIGHGPARAADFAWWSGLPVTVARQAASHADPRVREIEEGLYTATEQPRPSPGTSSVFALPTYEEYVISYADRSAAGQDDVLRVVMAGGNGMVRPVILADGEVVGTWKHSRAVGRHRDAPVAELFDGRGPAASTLAEALGRYSRFIAG</sequence>
<dbReference type="InterPro" id="IPR009351">
    <property type="entry name" value="AlkZ-like"/>
</dbReference>
<dbReference type="Pfam" id="PF06224">
    <property type="entry name" value="AlkZ-like"/>
    <property type="match status" value="1"/>
</dbReference>
<reference evidence="1 2" key="1">
    <citation type="submission" date="2023-03" db="EMBL/GenBank/DDBJ databases">
        <title>Genome sequence of Microbacterium sp. KACC 23027.</title>
        <authorList>
            <person name="Kim S."/>
            <person name="Heo J."/>
            <person name="Kwon S.-W."/>
        </authorList>
    </citation>
    <scope>NUCLEOTIDE SEQUENCE [LARGE SCALE GENOMIC DNA]</scope>
    <source>
        <strain evidence="1 2">KACC 23027</strain>
    </source>
</reference>
<keyword evidence="1" id="KW-0238">DNA-binding</keyword>
<evidence type="ECO:0000313" key="1">
    <source>
        <dbReference type="EMBL" id="WEG08003.1"/>
    </source>
</evidence>
<dbReference type="PANTHER" id="PTHR38479:SF2">
    <property type="entry name" value="WINGED HELIX DNA-BINDING DOMAIN-CONTAINING PROTEIN"/>
    <property type="match status" value="1"/>
</dbReference>
<dbReference type="PANTHER" id="PTHR38479">
    <property type="entry name" value="LMO0824 PROTEIN"/>
    <property type="match status" value="1"/>
</dbReference>
<dbReference type="EMBL" id="CP119108">
    <property type="protein sequence ID" value="WEG08003.1"/>
    <property type="molecule type" value="Genomic_DNA"/>
</dbReference>
<evidence type="ECO:0000313" key="2">
    <source>
        <dbReference type="Proteomes" id="UP001214553"/>
    </source>
</evidence>
<keyword evidence="2" id="KW-1185">Reference proteome</keyword>
<protein>
    <submittedName>
        <fullName evidence="1">Winged helix DNA-binding domain-containing protein</fullName>
    </submittedName>
</protein>
<proteinExistence type="predicted"/>
<accession>A0ABY8BV09</accession>